<evidence type="ECO:0000313" key="3">
    <source>
        <dbReference type="Proteomes" id="UP000317036"/>
    </source>
</evidence>
<keyword evidence="1" id="KW-1133">Transmembrane helix</keyword>
<dbReference type="NCBIfam" id="NF041644">
    <property type="entry name" value="CBO0543_fam"/>
    <property type="match status" value="1"/>
</dbReference>
<dbReference type="EMBL" id="VNJI01000038">
    <property type="protein sequence ID" value="TVY07363.1"/>
    <property type="molecule type" value="Genomic_DNA"/>
</dbReference>
<dbReference type="InterPro" id="IPR048147">
    <property type="entry name" value="CBO0543-like"/>
</dbReference>
<keyword evidence="1" id="KW-0812">Transmembrane</keyword>
<sequence length="186" mass="22303">MIPIQDPEKVKKVGTFFEEIAETTKEYIHYWTTNTLFHWDFWLSWSFAIVPWILWVRYRKKESTGRLLFVGFFALIISSWFDFIGVELGLWYYSGLAIPTIPSYVPWDFCLIPVFIMFLLQIKPHASALMKAVIFAVASAFIAEPLFLWLGFYRMVKWHLWWSFPIFIVIYLICNRLSKMKRFDEL</sequence>
<feature type="transmembrane region" description="Helical" evidence="1">
    <location>
        <begin position="36"/>
        <end position="55"/>
    </location>
</feature>
<keyword evidence="3" id="KW-1185">Reference proteome</keyword>
<comment type="caution">
    <text evidence="2">The sequence shown here is derived from an EMBL/GenBank/DDBJ whole genome shotgun (WGS) entry which is preliminary data.</text>
</comment>
<feature type="transmembrane region" description="Helical" evidence="1">
    <location>
        <begin position="132"/>
        <end position="152"/>
    </location>
</feature>
<name>A0A559K5I8_9BACL</name>
<reference evidence="2 3" key="1">
    <citation type="submission" date="2019-07" db="EMBL/GenBank/DDBJ databases">
        <authorList>
            <person name="Kim J."/>
        </authorList>
    </citation>
    <scope>NUCLEOTIDE SEQUENCE [LARGE SCALE GENOMIC DNA]</scope>
    <source>
        <strain evidence="2 3">JC52</strain>
    </source>
</reference>
<accession>A0A559K5I8</accession>
<feature type="transmembrane region" description="Helical" evidence="1">
    <location>
        <begin position="104"/>
        <end position="120"/>
    </location>
</feature>
<feature type="transmembrane region" description="Helical" evidence="1">
    <location>
        <begin position="158"/>
        <end position="174"/>
    </location>
</feature>
<dbReference type="AlphaFoldDB" id="A0A559K5I8"/>
<protein>
    <submittedName>
        <fullName evidence="2">Uncharacterized protein</fullName>
    </submittedName>
</protein>
<feature type="transmembrane region" description="Helical" evidence="1">
    <location>
        <begin position="67"/>
        <end position="92"/>
    </location>
</feature>
<organism evidence="2 3">
    <name type="scientific">Paenibacillus cremeus</name>
    <dbReference type="NCBI Taxonomy" id="2163881"/>
    <lineage>
        <taxon>Bacteria</taxon>
        <taxon>Bacillati</taxon>
        <taxon>Bacillota</taxon>
        <taxon>Bacilli</taxon>
        <taxon>Bacillales</taxon>
        <taxon>Paenibacillaceae</taxon>
        <taxon>Paenibacillus</taxon>
    </lineage>
</organism>
<dbReference type="RefSeq" id="WP_144851898.1">
    <property type="nucleotide sequence ID" value="NZ_VNJI01000038.1"/>
</dbReference>
<dbReference type="Proteomes" id="UP000317036">
    <property type="component" value="Unassembled WGS sequence"/>
</dbReference>
<keyword evidence="1" id="KW-0472">Membrane</keyword>
<evidence type="ECO:0000313" key="2">
    <source>
        <dbReference type="EMBL" id="TVY07363.1"/>
    </source>
</evidence>
<proteinExistence type="predicted"/>
<evidence type="ECO:0000256" key="1">
    <source>
        <dbReference type="SAM" id="Phobius"/>
    </source>
</evidence>
<gene>
    <name evidence="2" type="ORF">FPZ49_24275</name>
</gene>
<dbReference type="OrthoDB" id="1679483at2"/>